<reference evidence="2" key="1">
    <citation type="journal article" date="2021" name="IMA Fungus">
        <title>Genomic characterization of three marine fungi, including Emericellopsis atlantica sp. nov. with signatures of a generalist lifestyle and marine biomass degradation.</title>
        <authorList>
            <person name="Hagestad O.C."/>
            <person name="Hou L."/>
            <person name="Andersen J.H."/>
            <person name="Hansen E.H."/>
            <person name="Altermark B."/>
            <person name="Li C."/>
            <person name="Kuhnert E."/>
            <person name="Cox R.J."/>
            <person name="Crous P.W."/>
            <person name="Spatafora J.W."/>
            <person name="Lail K."/>
            <person name="Amirebrahimi M."/>
            <person name="Lipzen A."/>
            <person name="Pangilinan J."/>
            <person name="Andreopoulos W."/>
            <person name="Hayes R.D."/>
            <person name="Ng V."/>
            <person name="Grigoriev I.V."/>
            <person name="Jackson S.A."/>
            <person name="Sutton T.D.S."/>
            <person name="Dobson A.D.W."/>
            <person name="Rama T."/>
        </authorList>
    </citation>
    <scope>NUCLEOTIDE SEQUENCE</scope>
    <source>
        <strain evidence="2">TRa3180A</strain>
    </source>
</reference>
<dbReference type="Proteomes" id="UP000887226">
    <property type="component" value="Unassembled WGS sequence"/>
</dbReference>
<accession>A0A9P7Z3L5</accession>
<feature type="region of interest" description="Disordered" evidence="1">
    <location>
        <begin position="177"/>
        <end position="209"/>
    </location>
</feature>
<dbReference type="OrthoDB" id="3565477at2759"/>
<evidence type="ECO:0000256" key="1">
    <source>
        <dbReference type="SAM" id="MobiDB-lite"/>
    </source>
</evidence>
<dbReference type="Pfam" id="PF26113">
    <property type="entry name" value="GH16_XgeA"/>
    <property type="match status" value="1"/>
</dbReference>
<keyword evidence="3" id="KW-1185">Reference proteome</keyword>
<dbReference type="EMBL" id="MU253918">
    <property type="protein sequence ID" value="KAG9244265.1"/>
    <property type="molecule type" value="Genomic_DNA"/>
</dbReference>
<evidence type="ECO:0000313" key="2">
    <source>
        <dbReference type="EMBL" id="KAG9244265.1"/>
    </source>
</evidence>
<sequence length="383" mass="40583">MACVLVRFAYQLPSLEEIEIFEGIRKNFQGLQALHTSPGCQVTGNQGAARMYGIVTSYNCDDLAQSSNYGSQHQNQGCAAANNAPASYGTAFSALGELIAKEWTSDAIKMWNFQPGSTQAHIALVHQRPLRPAVMPVSSCIHLHPQANRAHIRPPQLPRPTHHLQARSAQWTLATRYTHSSTDSIPTGPGTTGPGSQYPTSSPTGSDITASVSAGYETSTVFTTEVYTVTSCVATVTNGSAGPHDTTVTFPLCIAVCTVTKTQTPGQTVGPGHTTSIVLTTLIHTITEYPSGVKNCTVGSVTTETKTLYMKTSQRQLEYTAPHLTVATVRARNHRLPTVPIGTAAPTECLFESTSTEMPTEAHGAGPLKASGIMAIVAAASLC</sequence>
<proteinExistence type="predicted"/>
<organism evidence="2 3">
    <name type="scientific">Calycina marina</name>
    <dbReference type="NCBI Taxonomy" id="1763456"/>
    <lineage>
        <taxon>Eukaryota</taxon>
        <taxon>Fungi</taxon>
        <taxon>Dikarya</taxon>
        <taxon>Ascomycota</taxon>
        <taxon>Pezizomycotina</taxon>
        <taxon>Leotiomycetes</taxon>
        <taxon>Helotiales</taxon>
        <taxon>Pezizellaceae</taxon>
        <taxon>Calycina</taxon>
    </lineage>
</organism>
<feature type="compositionally biased region" description="Low complexity" evidence="1">
    <location>
        <begin position="180"/>
        <end position="206"/>
    </location>
</feature>
<comment type="caution">
    <text evidence="2">The sequence shown here is derived from an EMBL/GenBank/DDBJ whole genome shotgun (WGS) entry which is preliminary data.</text>
</comment>
<name>A0A9P7Z3L5_9HELO</name>
<gene>
    <name evidence="2" type="ORF">BJ878DRAFT_480340</name>
</gene>
<dbReference type="AlphaFoldDB" id="A0A9P7Z3L5"/>
<protein>
    <submittedName>
        <fullName evidence="2">Uncharacterized protein</fullName>
    </submittedName>
</protein>
<evidence type="ECO:0000313" key="3">
    <source>
        <dbReference type="Proteomes" id="UP000887226"/>
    </source>
</evidence>
<dbReference type="Gene3D" id="2.60.120.200">
    <property type="match status" value="1"/>
</dbReference>